<gene>
    <name evidence="1" type="ORF">HMPREF9455_01227</name>
</gene>
<proteinExistence type="predicted"/>
<keyword evidence="2" id="KW-1185">Reference proteome</keyword>
<name>F5IUS7_9BACT</name>
<dbReference type="Proteomes" id="UP000004913">
    <property type="component" value="Unassembled WGS sequence"/>
</dbReference>
<evidence type="ECO:0000313" key="2">
    <source>
        <dbReference type="Proteomes" id="UP000004913"/>
    </source>
</evidence>
<dbReference type="AlphaFoldDB" id="F5IUS7"/>
<dbReference type="HOGENOM" id="CLU_1640726_0_0_10"/>
<protein>
    <submittedName>
        <fullName evidence="1">Uncharacterized protein</fullName>
    </submittedName>
</protein>
<dbReference type="EMBL" id="ADLV01000015">
    <property type="protein sequence ID" value="EGK02977.1"/>
    <property type="molecule type" value="Genomic_DNA"/>
</dbReference>
<evidence type="ECO:0000313" key="1">
    <source>
        <dbReference type="EMBL" id="EGK02977.1"/>
    </source>
</evidence>
<dbReference type="OrthoDB" id="995527at2"/>
<organism evidence="1 2">
    <name type="scientific">Dysgonomonas gadei ATCC BAA-286</name>
    <dbReference type="NCBI Taxonomy" id="742766"/>
    <lineage>
        <taxon>Bacteria</taxon>
        <taxon>Pseudomonadati</taxon>
        <taxon>Bacteroidota</taxon>
        <taxon>Bacteroidia</taxon>
        <taxon>Bacteroidales</taxon>
        <taxon>Dysgonomonadaceae</taxon>
        <taxon>Dysgonomonas</taxon>
    </lineage>
</organism>
<sequence>MKNLTKTTLGIIAIVFISSFLTQCSDAKNAAVTKFLEVTAEQLNKQAPIQMGNGLTMEKVSVEENKTLKYNILVADEMAGLINVTDGKDAAINLIKGLPEFEQIKTFEVTIVYSYYDSSKKVLGEIKITPEDYK</sequence>
<accession>F5IUS7</accession>
<reference evidence="1 2" key="1">
    <citation type="submission" date="2011-04" db="EMBL/GenBank/DDBJ databases">
        <title>The Genome Sequence of Dysgonomonas gadei ATCC BAA-286.</title>
        <authorList>
            <consortium name="The Broad Institute Genome Sequencing Platform"/>
            <person name="Earl A."/>
            <person name="Ward D."/>
            <person name="Feldgarden M."/>
            <person name="Gevers D."/>
            <person name="Pudlo N."/>
            <person name="Martens E."/>
            <person name="Allen-Vercoe E."/>
            <person name="Young S.K."/>
            <person name="Zeng Q."/>
            <person name="Gargeya S."/>
            <person name="Fitzgerald M."/>
            <person name="Haas B."/>
            <person name="Abouelleil A."/>
            <person name="Alvarado L."/>
            <person name="Arachchi H.M."/>
            <person name="Berlin A."/>
            <person name="Brown A."/>
            <person name="Chapman S.B."/>
            <person name="Chen Z."/>
            <person name="Dunbar C."/>
            <person name="Freedman E."/>
            <person name="Gearin G."/>
            <person name="Gellesch M."/>
            <person name="Goldberg J."/>
            <person name="Griggs A."/>
            <person name="Gujja S."/>
            <person name="Heiman D."/>
            <person name="Howarth C."/>
            <person name="Larson L."/>
            <person name="Lui A."/>
            <person name="MacDonald P.J.P."/>
            <person name="Mehta T."/>
            <person name="Montmayeur A."/>
            <person name="Murphy C."/>
            <person name="Neiman D."/>
            <person name="Pearson M."/>
            <person name="Priest M."/>
            <person name="Roberts A."/>
            <person name="Saif S."/>
            <person name="Shea T."/>
            <person name="Shenoy N."/>
            <person name="Sisk P."/>
            <person name="Stolte C."/>
            <person name="Sykes S."/>
            <person name="Yandava C."/>
            <person name="Wortman J."/>
            <person name="Nusbaum C."/>
            <person name="Birren B."/>
        </authorList>
    </citation>
    <scope>NUCLEOTIDE SEQUENCE [LARGE SCALE GENOMIC DNA]</scope>
    <source>
        <strain evidence="1 2">ATCC BAA-286</strain>
    </source>
</reference>
<dbReference type="RefSeq" id="WP_006798742.1">
    <property type="nucleotide sequence ID" value="NZ_GL891980.1"/>
</dbReference>
<comment type="caution">
    <text evidence="1">The sequence shown here is derived from an EMBL/GenBank/DDBJ whole genome shotgun (WGS) entry which is preliminary data.</text>
</comment>
<dbReference type="STRING" id="742766.HMPREF9455_01227"/>